<dbReference type="Proteomes" id="UP001172082">
    <property type="component" value="Unassembled WGS sequence"/>
</dbReference>
<evidence type="ECO:0000313" key="2">
    <source>
        <dbReference type="Proteomes" id="UP001172082"/>
    </source>
</evidence>
<evidence type="ECO:0000313" key="1">
    <source>
        <dbReference type="EMBL" id="MDN5204008.1"/>
    </source>
</evidence>
<organism evidence="1 2">
    <name type="scientific">Splendidivirga corallicola</name>
    <dbReference type="NCBI Taxonomy" id="3051826"/>
    <lineage>
        <taxon>Bacteria</taxon>
        <taxon>Pseudomonadati</taxon>
        <taxon>Bacteroidota</taxon>
        <taxon>Cytophagia</taxon>
        <taxon>Cytophagales</taxon>
        <taxon>Splendidivirgaceae</taxon>
        <taxon>Splendidivirga</taxon>
    </lineage>
</organism>
<dbReference type="RefSeq" id="WP_346754032.1">
    <property type="nucleotide sequence ID" value="NZ_JAUJEA010000009.1"/>
</dbReference>
<name>A0ABT8KV37_9BACT</name>
<proteinExistence type="predicted"/>
<comment type="caution">
    <text evidence="1">The sequence shown here is derived from an EMBL/GenBank/DDBJ whole genome shotgun (WGS) entry which is preliminary data.</text>
</comment>
<sequence length="383" mass="43882">MKTTAKIFLLLGCLVVGTFCFGQKTKLNKNPIGWSYDVEPKKALNPSLQRYRITVKTDLDPLSSSDETALYSHTARMDYKEKEEFYKKVGQDTIRKWSSDMLALKSQPFVENSSNPDFTISLITYDFKIDNPQLDIDYSDTESIVGEIKVTARLLVETAGGEYLLDEQLRYTIMEGTDEETVYLKLKHFLLDPTFKTKWKLTKKPEKKRKILERKLNKIQSVALKFFFEQSEEILRDNFLTNRVNAYSAIFGVKDKAYSKLNETGVEVSNAINSLSAFSKKKRQTLEQIKPTLESAVVEWKKLLEEISNPEIQKAINSNIATTSLILADMSSARTHLDLVPESKDEGKDFLFEGSFKYYVKGLADAVHLVETFQERSTIYTPQ</sequence>
<dbReference type="EMBL" id="JAUJEA010000009">
    <property type="protein sequence ID" value="MDN5204008.1"/>
    <property type="molecule type" value="Genomic_DNA"/>
</dbReference>
<gene>
    <name evidence="1" type="ORF">QQ008_21635</name>
</gene>
<reference evidence="1" key="1">
    <citation type="submission" date="2023-06" db="EMBL/GenBank/DDBJ databases">
        <title>Genomic of Parafulvivirga corallium.</title>
        <authorList>
            <person name="Wang G."/>
        </authorList>
    </citation>
    <scope>NUCLEOTIDE SEQUENCE</scope>
    <source>
        <strain evidence="1">BMA10</strain>
    </source>
</reference>
<protein>
    <submittedName>
        <fullName evidence="1">Uncharacterized protein</fullName>
    </submittedName>
</protein>
<keyword evidence="2" id="KW-1185">Reference proteome</keyword>
<accession>A0ABT8KV37</accession>